<gene>
    <name evidence="1" type="ORF">AA309_13240</name>
</gene>
<protein>
    <submittedName>
        <fullName evidence="1">Uncharacterized protein</fullName>
    </submittedName>
</protein>
<dbReference type="Proteomes" id="UP000035489">
    <property type="component" value="Unassembled WGS sequence"/>
</dbReference>
<evidence type="ECO:0000313" key="1">
    <source>
        <dbReference type="EMBL" id="KLK92647.1"/>
    </source>
</evidence>
<dbReference type="RefSeq" id="WP_047189468.1">
    <property type="nucleotide sequence ID" value="NZ_LCYG01000032.1"/>
</dbReference>
<proteinExistence type="predicted"/>
<dbReference type="AlphaFoldDB" id="A0A0H1RJ53"/>
<keyword evidence="2" id="KW-1185">Reference proteome</keyword>
<dbReference type="EMBL" id="LCYG01000032">
    <property type="protein sequence ID" value="KLK92647.1"/>
    <property type="molecule type" value="Genomic_DNA"/>
</dbReference>
<dbReference type="OrthoDB" id="5801306at2"/>
<dbReference type="PATRIC" id="fig|1225564.3.peg.3494"/>
<comment type="caution">
    <text evidence="1">The sequence shown here is derived from an EMBL/GenBank/DDBJ whole genome shotgun (WGS) entry which is preliminary data.</text>
</comment>
<name>A0A0H1RJ53_9HYPH</name>
<sequence>MSERDLFGTVRQVHNWGWIGTNGQEKVKISAGELEAGRKPGRRSSLVLARVPGSVRLNCALSKSLCDARNGKAHIPMQF</sequence>
<evidence type="ECO:0000313" key="2">
    <source>
        <dbReference type="Proteomes" id="UP000035489"/>
    </source>
</evidence>
<organism evidence="1 2">
    <name type="scientific">Microvirga vignae</name>
    <dbReference type="NCBI Taxonomy" id="1225564"/>
    <lineage>
        <taxon>Bacteria</taxon>
        <taxon>Pseudomonadati</taxon>
        <taxon>Pseudomonadota</taxon>
        <taxon>Alphaproteobacteria</taxon>
        <taxon>Hyphomicrobiales</taxon>
        <taxon>Methylobacteriaceae</taxon>
        <taxon>Microvirga</taxon>
    </lineage>
</organism>
<reference evidence="1 2" key="1">
    <citation type="submission" date="2015-05" db="EMBL/GenBank/DDBJ databases">
        <title>Draft genome sequence of Microvirga vignae strain BR3299, a novel nitrogen fixing bacteria isolated from Brazil semi-aired region.</title>
        <authorList>
            <person name="Zilli J.E."/>
            <person name="Passos S.R."/>
            <person name="Leite J."/>
            <person name="Baldani J.I."/>
            <person name="Xavier G.R."/>
            <person name="Rumjaneck N.G."/>
            <person name="Simoes-Araujo J.L."/>
        </authorList>
    </citation>
    <scope>NUCLEOTIDE SEQUENCE [LARGE SCALE GENOMIC DNA]</scope>
    <source>
        <strain evidence="1 2">BR3299</strain>
    </source>
</reference>
<accession>A0A0H1RJ53</accession>